<evidence type="ECO:0000313" key="3">
    <source>
        <dbReference type="Proteomes" id="UP000663929"/>
    </source>
</evidence>
<evidence type="ECO:0000256" key="1">
    <source>
        <dbReference type="SAM" id="MobiDB-lite"/>
    </source>
</evidence>
<dbReference type="SUPFAM" id="SSF56024">
    <property type="entry name" value="Phospholipase D/nuclease"/>
    <property type="match status" value="1"/>
</dbReference>
<dbReference type="AlphaFoldDB" id="A0A8A4TNI8"/>
<feature type="region of interest" description="Disordered" evidence="1">
    <location>
        <begin position="1060"/>
        <end position="1086"/>
    </location>
</feature>
<dbReference type="EMBL" id="CP071793">
    <property type="protein sequence ID" value="QTD50498.1"/>
    <property type="molecule type" value="Genomic_DNA"/>
</dbReference>
<protein>
    <recommendedName>
        <fullName evidence="4">PLD phosphodiesterase domain-containing protein</fullName>
    </recommendedName>
</protein>
<evidence type="ECO:0000313" key="2">
    <source>
        <dbReference type="EMBL" id="QTD50498.1"/>
    </source>
</evidence>
<dbReference type="RefSeq" id="WP_237380251.1">
    <property type="nucleotide sequence ID" value="NZ_CP071793.1"/>
</dbReference>
<evidence type="ECO:0008006" key="4">
    <source>
        <dbReference type="Google" id="ProtNLM"/>
    </source>
</evidence>
<keyword evidence="3" id="KW-1185">Reference proteome</keyword>
<proteinExistence type="predicted"/>
<reference evidence="2" key="1">
    <citation type="submission" date="2021-03" db="EMBL/GenBank/DDBJ databases">
        <title>Acanthopleuribacteraceae sp. M133.</title>
        <authorList>
            <person name="Wang G."/>
        </authorList>
    </citation>
    <scope>NUCLEOTIDE SEQUENCE</scope>
    <source>
        <strain evidence="2">M133</strain>
    </source>
</reference>
<gene>
    <name evidence="2" type="ORF">J3U87_33355</name>
</gene>
<name>A0A8A4TNI8_SULCO</name>
<dbReference type="Proteomes" id="UP000663929">
    <property type="component" value="Chromosome"/>
</dbReference>
<dbReference type="KEGG" id="scor:J3U87_33355"/>
<accession>A0A8A4TNI8</accession>
<sequence length="1108" mass="117986">MTVIGNVVGKVGIDAFGMSMSRICWSPFWAPDNGTAPGAIVVDDPPGAPPMTIGATTGQPHFADGTPALWAALLPGFVQEIDPAANDPAKQLDVRLIRADGQPESGTGILHTVFPQAYLRLCRLYTSIEGALPPAPGRGVPVRPVPYYLFYATDDMNHNTGKLLSGNVNTGDELGHFREMRVYDIDGMPIDPAAMLSVLSILVLHYPSLMWLPQIAADATAGNGVTAVARSASGVLNGGPITTRVRLCDHAGTPVTDAATNFSGLTAVNATAGIYQVTNVPSTINRQGNLSNRVVFGSAHGGALGAAFAVPQWQDQRGALVGTIADPATFALAMYRDFFSLRVIDMDSFLLGTPPTGFASANGVALEQPPQVRMNETLNLLANGNEVLAAAGDQIPAAPNQSQIVAQSIQPTQFTVPTGAGANTLWPALSSGGTGPQQLNPGLVNGLTFTAQYIVDTTATPVTTPNIALTIAGLPGDVAVRVYPRRFVDDEREARGDGDGAIVPPGGGTVTLILFDPFGLLRSVPQKPIPTSAILRFDMMVVSDQVATPTGPLVKRLYGNIDLTINSASTVNDTALPAPAAGNVFANNPPGVNMFRGTSRSEIIDRRPNAFIDSPIAGPANLVDLLNNLVGVETGADGITPREHTRLPTMACRDLVVSTFNAGVISGGRLDTRAVTGQSRLGAPGSRWGLEHQSAGVGAQGGRLAYDLARLALRRSQYMPLSLVNILPDTWNPPAVGTGTFAGAVLQNTAPLVEMPNLFYLKDDMNAFATARAGWTASNRMANLFNWITTTLDTKTVTVEGQNIPVQLLSGQLNDVLNTINTNITNPGLVTNQTTARDRVYAELERRLVSAVYGRRDTEWALTKGINHARRFIYIESPGLCSTRLDSNGAPASDDLLNVIANRVMQVPTLRVVICIPRFPDYPESVPDFIQYELADRANRLLSLTAGRVRAFHPIGFPGRPVRLDTTTVVVDDVWALIGSSTLRRRGLSFDASSDLVLTDTVYERGHCPAIAEFRRRLMASRLGLAATEGNMTQPSFARLRDGVEAYEVVDDMLQNGGAGRIEPLYERPDPNFDPSDWASKANPDGATVANDPQLWGELWAIANLLMG</sequence>
<organism evidence="2 3">
    <name type="scientific">Sulfidibacter corallicola</name>
    <dbReference type="NCBI Taxonomy" id="2818388"/>
    <lineage>
        <taxon>Bacteria</taxon>
        <taxon>Pseudomonadati</taxon>
        <taxon>Acidobacteriota</taxon>
        <taxon>Holophagae</taxon>
        <taxon>Acanthopleuribacterales</taxon>
        <taxon>Acanthopleuribacteraceae</taxon>
        <taxon>Sulfidibacter</taxon>
    </lineage>
</organism>